<evidence type="ECO:0000313" key="1">
    <source>
        <dbReference type="EMBL" id="MCI80907.1"/>
    </source>
</evidence>
<feature type="non-terminal residue" evidence="1">
    <location>
        <position position="49"/>
    </location>
</feature>
<protein>
    <submittedName>
        <fullName evidence="1">Uncharacterized protein</fullName>
    </submittedName>
</protein>
<reference evidence="1 2" key="1">
    <citation type="journal article" date="2018" name="Front. Plant Sci.">
        <title>Red Clover (Trifolium pratense) and Zigzag Clover (T. medium) - A Picture of Genomic Similarities and Differences.</title>
        <authorList>
            <person name="Dluhosova J."/>
            <person name="Istvanek J."/>
            <person name="Nedelnik J."/>
            <person name="Repkova J."/>
        </authorList>
    </citation>
    <scope>NUCLEOTIDE SEQUENCE [LARGE SCALE GENOMIC DNA]</scope>
    <source>
        <strain evidence="2">cv. 10/8</strain>
        <tissue evidence="1">Leaf</tissue>
    </source>
</reference>
<keyword evidence="2" id="KW-1185">Reference proteome</keyword>
<sequence>MSTWKDNDVPKPYSGRADIGFWTRWGSHAAFQQLEQTVNQLNLEVANLN</sequence>
<dbReference type="EMBL" id="LXQA011006011">
    <property type="protein sequence ID" value="MCI80907.1"/>
    <property type="molecule type" value="Genomic_DNA"/>
</dbReference>
<evidence type="ECO:0000313" key="2">
    <source>
        <dbReference type="Proteomes" id="UP000265520"/>
    </source>
</evidence>
<proteinExistence type="predicted"/>
<accession>A0A392UYG9</accession>
<dbReference type="AlphaFoldDB" id="A0A392UYG9"/>
<name>A0A392UYG9_9FABA</name>
<organism evidence="1 2">
    <name type="scientific">Trifolium medium</name>
    <dbReference type="NCBI Taxonomy" id="97028"/>
    <lineage>
        <taxon>Eukaryota</taxon>
        <taxon>Viridiplantae</taxon>
        <taxon>Streptophyta</taxon>
        <taxon>Embryophyta</taxon>
        <taxon>Tracheophyta</taxon>
        <taxon>Spermatophyta</taxon>
        <taxon>Magnoliopsida</taxon>
        <taxon>eudicotyledons</taxon>
        <taxon>Gunneridae</taxon>
        <taxon>Pentapetalae</taxon>
        <taxon>rosids</taxon>
        <taxon>fabids</taxon>
        <taxon>Fabales</taxon>
        <taxon>Fabaceae</taxon>
        <taxon>Papilionoideae</taxon>
        <taxon>50 kb inversion clade</taxon>
        <taxon>NPAAA clade</taxon>
        <taxon>Hologalegina</taxon>
        <taxon>IRL clade</taxon>
        <taxon>Trifolieae</taxon>
        <taxon>Trifolium</taxon>
    </lineage>
</organism>
<comment type="caution">
    <text evidence="1">The sequence shown here is derived from an EMBL/GenBank/DDBJ whole genome shotgun (WGS) entry which is preliminary data.</text>
</comment>
<dbReference type="Proteomes" id="UP000265520">
    <property type="component" value="Unassembled WGS sequence"/>
</dbReference>